<evidence type="ECO:0000256" key="1">
    <source>
        <dbReference type="ARBA" id="ARBA00023172"/>
    </source>
</evidence>
<feature type="domain" description="Tyr recombinase" evidence="2">
    <location>
        <begin position="1"/>
        <end position="126"/>
    </location>
</feature>
<dbReference type="InterPro" id="IPR013762">
    <property type="entry name" value="Integrase-like_cat_sf"/>
</dbReference>
<dbReference type="Pfam" id="PF00589">
    <property type="entry name" value="Phage_integrase"/>
    <property type="match status" value="1"/>
</dbReference>
<accession>A0ABX3FXL8</accession>
<dbReference type="PROSITE" id="PS51898">
    <property type="entry name" value="TYR_RECOMBINASE"/>
    <property type="match status" value="1"/>
</dbReference>
<dbReference type="Gene3D" id="1.10.443.10">
    <property type="entry name" value="Intergrase catalytic core"/>
    <property type="match status" value="1"/>
</dbReference>
<reference evidence="3 4" key="1">
    <citation type="submission" date="2016-01" db="EMBL/GenBank/DDBJ databases">
        <title>Streptomyces amritsarensis strain MTCC 11845 genome sequencing and assembly.</title>
        <authorList>
            <person name="Sharma D."/>
            <person name="Nair G.R."/>
            <person name="Kaur G."/>
            <person name="Manhas R.K."/>
            <person name="Mayilraj S."/>
        </authorList>
    </citation>
    <scope>NUCLEOTIDE SEQUENCE [LARGE SCALE GENOMIC DNA]</scope>
    <source>
        <strain evidence="3 4">MTCC 11845</strain>
    </source>
</reference>
<dbReference type="SUPFAM" id="SSF56349">
    <property type="entry name" value="DNA breaking-rejoining enzymes"/>
    <property type="match status" value="1"/>
</dbReference>
<dbReference type="EMBL" id="MQUR01000063">
    <property type="protein sequence ID" value="OLZ62008.1"/>
    <property type="molecule type" value="Genomic_DNA"/>
</dbReference>
<keyword evidence="1" id="KW-0233">DNA recombination</keyword>
<organism evidence="3 4">
    <name type="scientific">Streptomyces amritsarensis</name>
    <dbReference type="NCBI Taxonomy" id="681158"/>
    <lineage>
        <taxon>Bacteria</taxon>
        <taxon>Bacillati</taxon>
        <taxon>Actinomycetota</taxon>
        <taxon>Actinomycetes</taxon>
        <taxon>Kitasatosporales</taxon>
        <taxon>Streptomycetaceae</taxon>
        <taxon>Streptomyces</taxon>
    </lineage>
</organism>
<gene>
    <name evidence="3" type="ORF">AVW11_24065</name>
</gene>
<comment type="caution">
    <text evidence="3">The sequence shown here is derived from an EMBL/GenBank/DDBJ whole genome shotgun (WGS) entry which is preliminary data.</text>
</comment>
<evidence type="ECO:0000313" key="4">
    <source>
        <dbReference type="Proteomes" id="UP000187151"/>
    </source>
</evidence>
<evidence type="ECO:0000259" key="2">
    <source>
        <dbReference type="PROSITE" id="PS51898"/>
    </source>
</evidence>
<dbReference type="InterPro" id="IPR002104">
    <property type="entry name" value="Integrase_catalytic"/>
</dbReference>
<dbReference type="Proteomes" id="UP000187151">
    <property type="component" value="Unassembled WGS sequence"/>
</dbReference>
<keyword evidence="4" id="KW-1185">Reference proteome</keyword>
<protein>
    <recommendedName>
        <fullName evidence="2">Tyr recombinase domain-containing protein</fullName>
    </recommendedName>
</protein>
<sequence>MRQHSKLHPALVVTLPWRTPDSPPVTKPLLFPGLRGSFVRVSHFNDHMWKPALAVAGIIPPADDGERHASAPQHGMHALRHFYASVLLDAGENIRALSQYLGHADPGFTLRTYTHLCPAARAGPETPSTACFPSLRFMVTIPRPPSELLRVVHDRVMGPGRDGSTARSASAR</sequence>
<dbReference type="InterPro" id="IPR011010">
    <property type="entry name" value="DNA_brk_join_enz"/>
</dbReference>
<name>A0ABX3FXL8_9ACTN</name>
<evidence type="ECO:0000313" key="3">
    <source>
        <dbReference type="EMBL" id="OLZ62008.1"/>
    </source>
</evidence>
<proteinExistence type="predicted"/>